<dbReference type="InterPro" id="IPR011009">
    <property type="entry name" value="Kinase-like_dom_sf"/>
</dbReference>
<dbReference type="PANTHER" id="PTHR44329:SF214">
    <property type="entry name" value="PROTEIN KINASE DOMAIN-CONTAINING PROTEIN"/>
    <property type="match status" value="1"/>
</dbReference>
<dbReference type="Pfam" id="PF00069">
    <property type="entry name" value="Pkinase"/>
    <property type="match status" value="1"/>
</dbReference>
<name>A0A9P8VQ38_9HYPO</name>
<evidence type="ECO:0000313" key="2">
    <source>
        <dbReference type="EMBL" id="KAH6867425.1"/>
    </source>
</evidence>
<comment type="caution">
    <text evidence="2">The sequence shown here is derived from an EMBL/GenBank/DDBJ whole genome shotgun (WGS) entry which is preliminary data.</text>
</comment>
<dbReference type="GO" id="GO:0004674">
    <property type="term" value="F:protein serine/threonine kinase activity"/>
    <property type="evidence" value="ECO:0007669"/>
    <property type="project" value="TreeGrafter"/>
</dbReference>
<dbReference type="Proteomes" id="UP000777438">
    <property type="component" value="Unassembled WGS sequence"/>
</dbReference>
<dbReference type="InterPro" id="IPR000719">
    <property type="entry name" value="Prot_kinase_dom"/>
</dbReference>
<dbReference type="SMART" id="SM00220">
    <property type="entry name" value="S_TKc"/>
    <property type="match status" value="1"/>
</dbReference>
<feature type="domain" description="Protein kinase" evidence="1">
    <location>
        <begin position="1"/>
        <end position="186"/>
    </location>
</feature>
<accession>A0A9P8VQ38</accession>
<dbReference type="PROSITE" id="PS50011">
    <property type="entry name" value="PROTEIN_KINASE_DOM"/>
    <property type="match status" value="1"/>
</dbReference>
<keyword evidence="3" id="KW-1185">Reference proteome</keyword>
<dbReference type="PANTHER" id="PTHR44329">
    <property type="entry name" value="SERINE/THREONINE-PROTEIN KINASE TNNI3K-RELATED"/>
    <property type="match status" value="1"/>
</dbReference>
<keyword evidence="2" id="KW-0808">Transferase</keyword>
<keyword evidence="2" id="KW-0418">Kinase</keyword>
<gene>
    <name evidence="2" type="ORF">B0T10DRAFT_363403</name>
</gene>
<dbReference type="InterPro" id="IPR051681">
    <property type="entry name" value="Ser/Thr_Kinases-Pseudokinases"/>
</dbReference>
<evidence type="ECO:0000259" key="1">
    <source>
        <dbReference type="PROSITE" id="PS50011"/>
    </source>
</evidence>
<organism evidence="2 3">
    <name type="scientific">Thelonectria olida</name>
    <dbReference type="NCBI Taxonomy" id="1576542"/>
    <lineage>
        <taxon>Eukaryota</taxon>
        <taxon>Fungi</taxon>
        <taxon>Dikarya</taxon>
        <taxon>Ascomycota</taxon>
        <taxon>Pezizomycotina</taxon>
        <taxon>Sordariomycetes</taxon>
        <taxon>Hypocreomycetidae</taxon>
        <taxon>Hypocreales</taxon>
        <taxon>Nectriaceae</taxon>
        <taxon>Thelonectria</taxon>
    </lineage>
</organism>
<dbReference type="InterPro" id="IPR008271">
    <property type="entry name" value="Ser/Thr_kinase_AS"/>
</dbReference>
<sequence length="186" mass="20415">MRDVMFEIEIMGRCDHPNLVKLRGILFEESGDGLVFPALLMEAADNRCPDLEAWCKGHAAPSSAVIGNLARGIAEGLDVLHSMGVVHADLKPSNVLMFRRGHDWQPKLADFGLSGISVSADAPRGGSRRWNAPECLPDAPPDLRAHSIQPCRDIYAFGLLFVYLLLQGCELFEKYDGDVDAVKLND</sequence>
<proteinExistence type="predicted"/>
<protein>
    <submittedName>
        <fullName evidence="2">Kinase-like domain-containing protein</fullName>
    </submittedName>
</protein>
<feature type="non-terminal residue" evidence="2">
    <location>
        <position position="186"/>
    </location>
</feature>
<dbReference type="AlphaFoldDB" id="A0A9P8VQ38"/>
<dbReference type="OrthoDB" id="4062651at2759"/>
<evidence type="ECO:0000313" key="3">
    <source>
        <dbReference type="Proteomes" id="UP000777438"/>
    </source>
</evidence>
<dbReference type="Gene3D" id="1.10.510.10">
    <property type="entry name" value="Transferase(Phosphotransferase) domain 1"/>
    <property type="match status" value="1"/>
</dbReference>
<reference evidence="2 3" key="1">
    <citation type="journal article" date="2021" name="Nat. Commun.">
        <title>Genetic determinants of endophytism in the Arabidopsis root mycobiome.</title>
        <authorList>
            <person name="Mesny F."/>
            <person name="Miyauchi S."/>
            <person name="Thiergart T."/>
            <person name="Pickel B."/>
            <person name="Atanasova L."/>
            <person name="Karlsson M."/>
            <person name="Huettel B."/>
            <person name="Barry K.W."/>
            <person name="Haridas S."/>
            <person name="Chen C."/>
            <person name="Bauer D."/>
            <person name="Andreopoulos W."/>
            <person name="Pangilinan J."/>
            <person name="LaButti K."/>
            <person name="Riley R."/>
            <person name="Lipzen A."/>
            <person name="Clum A."/>
            <person name="Drula E."/>
            <person name="Henrissat B."/>
            <person name="Kohler A."/>
            <person name="Grigoriev I.V."/>
            <person name="Martin F.M."/>
            <person name="Hacquard S."/>
        </authorList>
    </citation>
    <scope>NUCLEOTIDE SEQUENCE [LARGE SCALE GENOMIC DNA]</scope>
    <source>
        <strain evidence="2 3">MPI-CAGE-CH-0241</strain>
    </source>
</reference>
<dbReference type="PROSITE" id="PS00108">
    <property type="entry name" value="PROTEIN_KINASE_ST"/>
    <property type="match status" value="1"/>
</dbReference>
<dbReference type="SUPFAM" id="SSF56112">
    <property type="entry name" value="Protein kinase-like (PK-like)"/>
    <property type="match status" value="1"/>
</dbReference>
<dbReference type="EMBL" id="JAGPYM010000102">
    <property type="protein sequence ID" value="KAH6867425.1"/>
    <property type="molecule type" value="Genomic_DNA"/>
</dbReference>
<dbReference type="GO" id="GO:0005524">
    <property type="term" value="F:ATP binding"/>
    <property type="evidence" value="ECO:0007669"/>
    <property type="project" value="InterPro"/>
</dbReference>